<organism evidence="1 2">
    <name type="scientific">Nocardia arthritidis</name>
    <dbReference type="NCBI Taxonomy" id="228602"/>
    <lineage>
        <taxon>Bacteria</taxon>
        <taxon>Bacillati</taxon>
        <taxon>Actinomycetota</taxon>
        <taxon>Actinomycetes</taxon>
        <taxon>Mycobacteriales</taxon>
        <taxon>Nocardiaceae</taxon>
        <taxon>Nocardia</taxon>
    </lineage>
</organism>
<evidence type="ECO:0000313" key="2">
    <source>
        <dbReference type="Proteomes" id="UP000503540"/>
    </source>
</evidence>
<dbReference type="InterPro" id="IPR036689">
    <property type="entry name" value="ESAT-6-like_sf"/>
</dbReference>
<dbReference type="AlphaFoldDB" id="A0A6G9YT97"/>
<dbReference type="Gene3D" id="1.10.287.1060">
    <property type="entry name" value="ESAT-6-like"/>
    <property type="match status" value="1"/>
</dbReference>
<dbReference type="SUPFAM" id="SSF140453">
    <property type="entry name" value="EsxAB dimer-like"/>
    <property type="match status" value="1"/>
</dbReference>
<keyword evidence="2" id="KW-1185">Reference proteome</keyword>
<reference evidence="1 2" key="1">
    <citation type="journal article" date="2019" name="ACS Chem. Biol.">
        <title>Identification and Mobilization of a Cryptic Antibiotic Biosynthesis Gene Locus from a Human-Pathogenic Nocardia Isolate.</title>
        <authorList>
            <person name="Herisse M."/>
            <person name="Ishida K."/>
            <person name="Porter J.L."/>
            <person name="Howden B."/>
            <person name="Hertweck C."/>
            <person name="Stinear T.P."/>
            <person name="Pidot S.J."/>
        </authorList>
    </citation>
    <scope>NUCLEOTIDE SEQUENCE [LARGE SCALE GENOMIC DNA]</scope>
    <source>
        <strain evidence="1 2">AUSMDU00012717</strain>
    </source>
</reference>
<dbReference type="Proteomes" id="UP000503540">
    <property type="component" value="Chromosome"/>
</dbReference>
<sequence length="243" mass="25727">MSDKPIDQLAEPQSHDPVPDLVELFLNNNVYSPTYWVDQFIVQVIGKDPLGWATTEFAGDWAQMQKAGAAIRNLSKYSGSYESSIYAAVKDVDSSWRGNAADSARDYFGGLRDAISNQVGPLKNIAQDIDTFALSSYYAAQGISFLIQSIIDTAIIAVAEEAAAAAAASTGVGAIASVGLEAAVAYDMVKMVGLWNQVLTKYATFATAGETAVAAILDGVATVRSKDIPQLPSAGYHHPGVVE</sequence>
<dbReference type="EMBL" id="CP046172">
    <property type="protein sequence ID" value="QIS16424.1"/>
    <property type="molecule type" value="Genomic_DNA"/>
</dbReference>
<accession>A0A6G9YT97</accession>
<evidence type="ECO:0000313" key="1">
    <source>
        <dbReference type="EMBL" id="QIS16424.1"/>
    </source>
</evidence>
<gene>
    <name evidence="1" type="ORF">F5544_43080</name>
</gene>
<evidence type="ECO:0008006" key="3">
    <source>
        <dbReference type="Google" id="ProtNLM"/>
    </source>
</evidence>
<protein>
    <recommendedName>
        <fullName evidence="3">WXG100 family type VII secretion target</fullName>
    </recommendedName>
</protein>
<proteinExistence type="predicted"/>
<name>A0A6G9YT97_9NOCA</name>
<dbReference type="RefSeq" id="WP_167478514.1">
    <property type="nucleotide sequence ID" value="NZ_CP046172.1"/>
</dbReference>
<dbReference type="KEGG" id="nah:F5544_43080"/>